<name>A0A6N8ITS9_9BURK</name>
<feature type="transmembrane region" description="Helical" evidence="6">
    <location>
        <begin position="12"/>
        <end position="35"/>
    </location>
</feature>
<dbReference type="GO" id="GO:0000271">
    <property type="term" value="P:polysaccharide biosynthetic process"/>
    <property type="evidence" value="ECO:0007669"/>
    <property type="project" value="InterPro"/>
</dbReference>
<comment type="subcellular location">
    <subcellularLocation>
        <location evidence="1">Membrane</location>
        <topology evidence="1">Multi-pass membrane protein</topology>
    </subcellularLocation>
</comment>
<feature type="transmembrane region" description="Helical" evidence="6">
    <location>
        <begin position="79"/>
        <end position="99"/>
    </location>
</feature>
<dbReference type="PANTHER" id="PTHR38459:SF1">
    <property type="entry name" value="PROPHAGE BACTOPRENOL-LINKED GLUCOSE TRANSLOCASE HOMOLOG"/>
    <property type="match status" value="1"/>
</dbReference>
<keyword evidence="4 6" id="KW-1133">Transmembrane helix</keyword>
<dbReference type="AlphaFoldDB" id="A0A6N8ITS9"/>
<keyword evidence="5 6" id="KW-0472">Membrane</keyword>
<accession>A0A6N8ITS9</accession>
<evidence type="ECO:0000256" key="5">
    <source>
        <dbReference type="ARBA" id="ARBA00023136"/>
    </source>
</evidence>
<dbReference type="Proteomes" id="UP000469385">
    <property type="component" value="Unassembled WGS sequence"/>
</dbReference>
<feature type="transmembrane region" description="Helical" evidence="6">
    <location>
        <begin position="41"/>
        <end position="58"/>
    </location>
</feature>
<evidence type="ECO:0000256" key="1">
    <source>
        <dbReference type="ARBA" id="ARBA00004141"/>
    </source>
</evidence>
<evidence type="ECO:0000256" key="2">
    <source>
        <dbReference type="ARBA" id="ARBA00009399"/>
    </source>
</evidence>
<dbReference type="InterPro" id="IPR051401">
    <property type="entry name" value="GtrA_CellWall_Glycosyl"/>
</dbReference>
<comment type="similarity">
    <text evidence="2">Belongs to the GtrA family.</text>
</comment>
<dbReference type="GO" id="GO:0005886">
    <property type="term" value="C:plasma membrane"/>
    <property type="evidence" value="ECO:0007669"/>
    <property type="project" value="TreeGrafter"/>
</dbReference>
<dbReference type="PANTHER" id="PTHR38459">
    <property type="entry name" value="PROPHAGE BACTOPRENOL-LINKED GLUCOSE TRANSLOCASE HOMOLOG"/>
    <property type="match status" value="1"/>
</dbReference>
<evidence type="ECO:0000256" key="6">
    <source>
        <dbReference type="SAM" id="Phobius"/>
    </source>
</evidence>
<evidence type="ECO:0000256" key="4">
    <source>
        <dbReference type="ARBA" id="ARBA00022989"/>
    </source>
</evidence>
<feature type="transmembrane region" description="Helical" evidence="6">
    <location>
        <begin position="105"/>
        <end position="125"/>
    </location>
</feature>
<evidence type="ECO:0000313" key="8">
    <source>
        <dbReference type="EMBL" id="MVQ29580.1"/>
    </source>
</evidence>
<comment type="caution">
    <text evidence="8">The sequence shown here is derived from an EMBL/GenBank/DDBJ whole genome shotgun (WGS) entry which is preliminary data.</text>
</comment>
<dbReference type="Pfam" id="PF04138">
    <property type="entry name" value="GtrA_DPMS_TM"/>
    <property type="match status" value="1"/>
</dbReference>
<organism evidence="8 9">
    <name type="scientific">Ramlibacter pinisoli</name>
    <dbReference type="NCBI Taxonomy" id="2682844"/>
    <lineage>
        <taxon>Bacteria</taxon>
        <taxon>Pseudomonadati</taxon>
        <taxon>Pseudomonadota</taxon>
        <taxon>Betaproteobacteria</taxon>
        <taxon>Burkholderiales</taxon>
        <taxon>Comamonadaceae</taxon>
        <taxon>Ramlibacter</taxon>
    </lineage>
</organism>
<keyword evidence="3 6" id="KW-0812">Transmembrane</keyword>
<evidence type="ECO:0000313" key="9">
    <source>
        <dbReference type="Proteomes" id="UP000469385"/>
    </source>
</evidence>
<keyword evidence="9" id="KW-1185">Reference proteome</keyword>
<dbReference type="InterPro" id="IPR007267">
    <property type="entry name" value="GtrA_DPMS_TM"/>
</dbReference>
<dbReference type="EMBL" id="WSEL01000003">
    <property type="protein sequence ID" value="MVQ29580.1"/>
    <property type="molecule type" value="Genomic_DNA"/>
</dbReference>
<evidence type="ECO:0000259" key="7">
    <source>
        <dbReference type="Pfam" id="PF04138"/>
    </source>
</evidence>
<sequence length="134" mass="13871">MGARVAALPPLVRFGLVGTVGFVVDGGLLQLLVTFAGWGPIAARLVSFPAAVLATWWLNRTVTFQPREGGSLLASLGRYVAVSLVGTGVNFGIYTGLVLASPLLAARPIVPFAVASAAALVFNYLGSKHFAFKG</sequence>
<dbReference type="RefSeq" id="WP_157397569.1">
    <property type="nucleotide sequence ID" value="NZ_WSEL01000003.1"/>
</dbReference>
<feature type="domain" description="GtrA/DPMS transmembrane" evidence="7">
    <location>
        <begin position="13"/>
        <end position="132"/>
    </location>
</feature>
<evidence type="ECO:0000256" key="3">
    <source>
        <dbReference type="ARBA" id="ARBA00022692"/>
    </source>
</evidence>
<reference evidence="8 9" key="1">
    <citation type="submission" date="2019-12" db="EMBL/GenBank/DDBJ databases">
        <authorList>
            <person name="Huq M.A."/>
        </authorList>
    </citation>
    <scope>NUCLEOTIDE SEQUENCE [LARGE SCALE GENOMIC DNA]</scope>
    <source>
        <strain evidence="8 9">MAH-25</strain>
    </source>
</reference>
<gene>
    <name evidence="8" type="ORF">GON04_08980</name>
</gene>
<proteinExistence type="inferred from homology"/>
<protein>
    <submittedName>
        <fullName evidence="8">GtrA family protein</fullName>
    </submittedName>
</protein>